<dbReference type="InterPro" id="IPR029526">
    <property type="entry name" value="PGBD"/>
</dbReference>
<accession>A0A5N4B723</accession>
<name>A0A5N4B723_PHOPY</name>
<protein>
    <recommendedName>
        <fullName evidence="2">PiggyBac transposable element-derived protein domain-containing protein</fullName>
    </recommendedName>
</protein>
<dbReference type="PANTHER" id="PTHR46599:SF3">
    <property type="entry name" value="PIGGYBAC TRANSPOSABLE ELEMENT-DERIVED PROTEIN 4"/>
    <property type="match status" value="1"/>
</dbReference>
<evidence type="ECO:0000313" key="4">
    <source>
        <dbReference type="Proteomes" id="UP000327044"/>
    </source>
</evidence>
<feature type="compositionally biased region" description="Polar residues" evidence="1">
    <location>
        <begin position="33"/>
        <end position="44"/>
    </location>
</feature>
<sequence length="535" mass="61829">MDEFNSIPVRSFYGNSSSDEDFDSDDSLADPNYSANESDLESNVDNSELLYQNVLDIENNSDSDQDNDEDSIDPAVLAPTEAYNQWKVINPRCPVPHQQFDQTFDEGIQFVSLRESELPIKFFELFITEDVIDNIVNQTNMYAAQVLVSKTISRHSRLNQWKNTDSNEMKKFFGLLLWMGLVRYPKLSDYWSTRIIYKNNVASKTMSRNRFEIMLTMWHFANNEEAHGDRLHKITSLKNKLESLFQHHKIPGEFLCVDETMVPFRGRLLFRQYIPGKRHKYGVKLFKICDTAGYTYGIQVYEGKSDKMLKSDSLSTNVVLKLGEKYLGQGLKWKDKRDVLMLSTKHTIEITSTGKQNRKKEDIRKPTIVQDYNAGKAGIDLSDQLSSYSSVVRKSVKWYHKVAMELIFGTSVINARIIYNTICKKKISVTSFKESLVESLLELTDKRENVNFTTTKHKLEVIEEVDHRNRKIRKRCGPCYAKNREEKGSREADKASVTPRVTTYCGHCPEKPAMCSNCFVKIHLIRTVSLVVYYE</sequence>
<dbReference type="Pfam" id="PF13843">
    <property type="entry name" value="DDE_Tnp_1_7"/>
    <property type="match status" value="2"/>
</dbReference>
<feature type="compositionally biased region" description="Acidic residues" evidence="1">
    <location>
        <begin position="18"/>
        <end position="28"/>
    </location>
</feature>
<dbReference type="Proteomes" id="UP000327044">
    <property type="component" value="Unassembled WGS sequence"/>
</dbReference>
<feature type="domain" description="PiggyBac transposable element-derived protein" evidence="2">
    <location>
        <begin position="119"/>
        <end position="330"/>
    </location>
</feature>
<evidence type="ECO:0000259" key="2">
    <source>
        <dbReference type="Pfam" id="PF13843"/>
    </source>
</evidence>
<evidence type="ECO:0000256" key="1">
    <source>
        <dbReference type="SAM" id="MobiDB-lite"/>
    </source>
</evidence>
<gene>
    <name evidence="3" type="ORF">PPYR_02328</name>
</gene>
<evidence type="ECO:0000313" key="3">
    <source>
        <dbReference type="EMBL" id="KAB0805358.1"/>
    </source>
</evidence>
<dbReference type="InParanoid" id="A0A5N4B723"/>
<dbReference type="FunCoup" id="A0A5N4B723">
    <property type="interactions" value="50"/>
</dbReference>
<organism evidence="3 4">
    <name type="scientific">Photinus pyralis</name>
    <name type="common">Common eastern firefly</name>
    <name type="synonym">Lampyris pyralis</name>
    <dbReference type="NCBI Taxonomy" id="7054"/>
    <lineage>
        <taxon>Eukaryota</taxon>
        <taxon>Metazoa</taxon>
        <taxon>Ecdysozoa</taxon>
        <taxon>Arthropoda</taxon>
        <taxon>Hexapoda</taxon>
        <taxon>Insecta</taxon>
        <taxon>Pterygota</taxon>
        <taxon>Neoptera</taxon>
        <taxon>Endopterygota</taxon>
        <taxon>Coleoptera</taxon>
        <taxon>Polyphaga</taxon>
        <taxon>Elateriformia</taxon>
        <taxon>Elateroidea</taxon>
        <taxon>Lampyridae</taxon>
        <taxon>Lampyrinae</taxon>
        <taxon>Photinus</taxon>
    </lineage>
</organism>
<reference evidence="3 4" key="1">
    <citation type="journal article" date="2018" name="Elife">
        <title>Firefly genomes illuminate parallel origins of bioluminescence in beetles.</title>
        <authorList>
            <person name="Fallon T.R."/>
            <person name="Lower S.E."/>
            <person name="Chang C.H."/>
            <person name="Bessho-Uehara M."/>
            <person name="Martin G.J."/>
            <person name="Bewick A.J."/>
            <person name="Behringer M."/>
            <person name="Debat H.J."/>
            <person name="Wong I."/>
            <person name="Day J.C."/>
            <person name="Suvorov A."/>
            <person name="Silva C.J."/>
            <person name="Stanger-Hall K.F."/>
            <person name="Hall D.W."/>
            <person name="Schmitz R.J."/>
            <person name="Nelson D.R."/>
            <person name="Lewis S.M."/>
            <person name="Shigenobu S."/>
            <person name="Bybee S.M."/>
            <person name="Larracuente A.M."/>
            <person name="Oba Y."/>
            <person name="Weng J.K."/>
        </authorList>
    </citation>
    <scope>NUCLEOTIDE SEQUENCE [LARGE SCALE GENOMIC DNA]</scope>
    <source>
        <strain evidence="3">1611_PpyrPB1</strain>
        <tissue evidence="3">Whole body</tissue>
    </source>
</reference>
<proteinExistence type="predicted"/>
<keyword evidence="4" id="KW-1185">Reference proteome</keyword>
<dbReference type="AlphaFoldDB" id="A0A5N4B723"/>
<comment type="caution">
    <text evidence="3">The sequence shown here is derived from an EMBL/GenBank/DDBJ whole genome shotgun (WGS) entry which is preliminary data.</text>
</comment>
<dbReference type="PANTHER" id="PTHR46599">
    <property type="entry name" value="PIGGYBAC TRANSPOSABLE ELEMENT-DERIVED PROTEIN 4"/>
    <property type="match status" value="1"/>
</dbReference>
<feature type="region of interest" description="Disordered" evidence="1">
    <location>
        <begin position="1"/>
        <end position="44"/>
    </location>
</feature>
<feature type="domain" description="PiggyBac transposable element-derived protein" evidence="2">
    <location>
        <begin position="331"/>
        <end position="415"/>
    </location>
</feature>
<dbReference type="EMBL" id="VVIM01000001">
    <property type="protein sequence ID" value="KAB0805358.1"/>
    <property type="molecule type" value="Genomic_DNA"/>
</dbReference>